<dbReference type="RefSeq" id="WP_002731445.1">
    <property type="nucleotide sequence ID" value="NZ_CAHP01000060.1"/>
</dbReference>
<keyword evidence="3 6" id="KW-0560">Oxidoreductase</keyword>
<dbReference type="CDD" id="cd00081">
    <property type="entry name" value="Hint"/>
    <property type="match status" value="1"/>
</dbReference>
<dbReference type="Gene3D" id="3.30.1620.10">
    <property type="entry name" value="b-12 dependent (class ii) ribonucleotide reductase, Chain A, Domain 2"/>
    <property type="match status" value="1"/>
</dbReference>
<dbReference type="PANTHER" id="PTHR43371:SF1">
    <property type="entry name" value="RIBONUCLEOSIDE-DIPHOSPHATE REDUCTASE"/>
    <property type="match status" value="1"/>
</dbReference>
<dbReference type="GO" id="GO:0008998">
    <property type="term" value="F:ribonucleoside-triphosphate reductase (thioredoxin) activity"/>
    <property type="evidence" value="ECO:0007669"/>
    <property type="project" value="UniProtKB-EC"/>
</dbReference>
<comment type="caution">
    <text evidence="6">The sequence shown here is derived from an EMBL/GenBank/DDBJ whole genome shotgun (WGS) entry which is preliminary data.</text>
</comment>
<protein>
    <submittedName>
        <fullName evidence="6">Putative ribonucleoside-triphosphate reductase (Modular protein)</fullName>
        <ecNumber evidence="6">1.17.4.2</ecNumber>
    </submittedName>
</protein>
<evidence type="ECO:0000256" key="4">
    <source>
        <dbReference type="ARBA" id="ARBA00023285"/>
    </source>
</evidence>
<dbReference type="STRING" id="1150626.PHAMO_80144"/>
<dbReference type="SUPFAM" id="SSF51998">
    <property type="entry name" value="PFL-like glycyl radical enzymes"/>
    <property type="match status" value="1"/>
</dbReference>
<name>H8FYB5_MAGML</name>
<evidence type="ECO:0000313" key="6">
    <source>
        <dbReference type="EMBL" id="CCG43353.1"/>
    </source>
</evidence>
<evidence type="ECO:0000256" key="1">
    <source>
        <dbReference type="ARBA" id="ARBA00001922"/>
    </source>
</evidence>
<dbReference type="SUPFAM" id="SSF51294">
    <property type="entry name" value="Hedgehog/intein (Hint) domain"/>
    <property type="match status" value="1"/>
</dbReference>
<dbReference type="InterPro" id="IPR054158">
    <property type="entry name" value="RNR-II_ins_dom"/>
</dbReference>
<dbReference type="AlphaFoldDB" id="H8FYB5"/>
<dbReference type="EC" id="1.17.4.2" evidence="6"/>
<dbReference type="InterPro" id="IPR027434">
    <property type="entry name" value="Homing_endonucl"/>
</dbReference>
<evidence type="ECO:0000313" key="7">
    <source>
        <dbReference type="Proteomes" id="UP000004169"/>
    </source>
</evidence>
<proteinExistence type="predicted"/>
<dbReference type="EMBL" id="CAHP01000060">
    <property type="protein sequence ID" value="CCG43353.1"/>
    <property type="molecule type" value="Genomic_DNA"/>
</dbReference>
<reference evidence="6 7" key="1">
    <citation type="journal article" date="2012" name="J. Bacteriol.">
        <title>Draft Genome Sequence of the Purple Photosynthetic Bacterium Phaeospirillum molischianum DSM120, a Particularly Versatile Bacterium.</title>
        <authorList>
            <person name="Duquesne K."/>
            <person name="Prima V."/>
            <person name="Ji B."/>
            <person name="Rouy Z."/>
            <person name="Medigue C."/>
            <person name="Talla E."/>
            <person name="Sturgis J.N."/>
        </authorList>
    </citation>
    <scope>NUCLEOTIDE SEQUENCE [LARGE SCALE GENOMIC DNA]</scope>
    <source>
        <strain evidence="7">DSM120</strain>
    </source>
</reference>
<dbReference type="SMART" id="SM00306">
    <property type="entry name" value="HintN"/>
    <property type="match status" value="1"/>
</dbReference>
<gene>
    <name evidence="6" type="ORF">PHAMO_80144</name>
</gene>
<evidence type="ECO:0000256" key="3">
    <source>
        <dbReference type="ARBA" id="ARBA00023002"/>
    </source>
</evidence>
<dbReference type="PANTHER" id="PTHR43371">
    <property type="entry name" value="VITAMIN B12-DEPENDENT RIBONUCLEOTIDE REDUCTASE"/>
    <property type="match status" value="1"/>
</dbReference>
<organism evidence="6 7">
    <name type="scientific">Magnetospirillum molischianum DSM 120</name>
    <dbReference type="NCBI Taxonomy" id="1150626"/>
    <lineage>
        <taxon>Bacteria</taxon>
        <taxon>Pseudomonadati</taxon>
        <taxon>Pseudomonadota</taxon>
        <taxon>Alphaproteobacteria</taxon>
        <taxon>Rhodospirillales</taxon>
        <taxon>Rhodospirillaceae</taxon>
        <taxon>Magnetospirillum</taxon>
    </lineage>
</organism>
<dbReference type="GO" id="GO:0004748">
    <property type="term" value="F:ribonucleoside-diphosphate reductase activity, thioredoxin disulfide as acceptor"/>
    <property type="evidence" value="ECO:0007669"/>
    <property type="project" value="TreeGrafter"/>
</dbReference>
<sequence>MGYVFKIRPLPEARSYFAGIGKAVADRTVNRKITRRLDLPKQVPFSIPRDDSTSLDAQIAALAKSNGHAFEGDYHVEFGDDEVVQGFYWAIGEIVTEEWADVARRVALGNALLHPKKDAPFVGGFLDTNVSFTSEQRIEFDRMHHHLRQASLLMSGRHLQHGDETQPDRPMEVFTNCLEYSTRILTMEYGPVEIGKIVGQTVTVIAGDGQPRPAMINAHGEQDLYEITFRSLTGGGGKFRRTVKATANHRWKLRDGSITASLKTGDVLTPIHADVGMNEAAVVHGLIFGDGTAHKGRRDNYRPGISQGRTYASIRVCKQDAVRDEVHGWLDAAGYRYTTPPHANGDRVYYIGKFEHAKELPFTRDPEYIAGFIYGWWLADGYKGQDRCLEISTSSEMAAEWLDEHAAYAGFNVTMHRVMERKEGDGSFANGKDLHIIRLRKNVEWKVESIEHLGKAPVYCPEEPVTSTFVLANGLLTGNCSSSALSTILFKLLLSGSGVGRAYDDDLMVVDFNHMPIIVPVIDWSHKDVQSGEITGYLTERDARHLYAGREIHYFRVPDSREGWAKAIEQIEKLAFLRKREAVLILDFSDVRPRGAAIMGMQGRPASGPGPLMQAIGNVGRLRDAGMKPWRATIYADHYLAECVLVGGARRAARMATKFWKDATIFEFIELKRGGFLWSSNNSITIDQEFRDRVENVWGWVQLNPGEDPLKARSLIGWPIFDKWDRHAWKVMQEALKASYFDGTGEPGFINVDMLTQNDEGMEVYADGIFAESAKYQLDEETKEIGKEILRRVMNMPYRMITNPCGEITLLVLGGYCVIADVVPFHAQDLDDAEDAFRTAARALIRTNLMDSLYKREVNRTNRIGVGITGLHEFAWRFFKISFRDMVNPVFHGGPCGWGVDQLELMATDMDPSVRAGAFWLTLSRFKRAVVDECERYASELGVTVPHTNTTIKPAGTTSKLFGLSEGAHLPALREYLRWVQYRNDDPLIAKLEEQGYPVRRLRTYSGTTIVGFPTAPVICQLGMGDKLVTAPEATPEEQFEYLRLLERFWIIGVKEDGFTPLSETGNQVSYTLKYDPKVVSFEDFQRAIIEGQFTVRCCSVMPSVDMTAYEYQPEEPVTKAVYELISAAIRSGEDQEVKEDVDFAHVDCASGACPVDFNKAA</sequence>
<keyword evidence="2" id="KW-0846">Cobalamin</keyword>
<dbReference type="Proteomes" id="UP000004169">
    <property type="component" value="Unassembled WGS sequence"/>
</dbReference>
<dbReference type="eggNOG" id="COG0209">
    <property type="taxonomic scope" value="Bacteria"/>
</dbReference>
<keyword evidence="7" id="KW-1185">Reference proteome</keyword>
<dbReference type="Gene3D" id="3.20.70.20">
    <property type="match status" value="2"/>
</dbReference>
<keyword evidence="4" id="KW-0170">Cobalt</keyword>
<evidence type="ECO:0000259" key="5">
    <source>
        <dbReference type="SMART" id="SM00306"/>
    </source>
</evidence>
<dbReference type="GO" id="GO:0031419">
    <property type="term" value="F:cobalamin binding"/>
    <property type="evidence" value="ECO:0007669"/>
    <property type="project" value="UniProtKB-KW"/>
</dbReference>
<dbReference type="Pfam" id="PF21995">
    <property type="entry name" value="RNR-II_ins_dom"/>
    <property type="match status" value="1"/>
</dbReference>
<dbReference type="SUPFAM" id="SSF55608">
    <property type="entry name" value="Homing endonucleases"/>
    <property type="match status" value="1"/>
</dbReference>
<feature type="domain" description="Hint" evidence="5">
    <location>
        <begin position="175"/>
        <end position="271"/>
    </location>
</feature>
<comment type="cofactor">
    <cofactor evidence="1">
        <name>adenosylcob(III)alamin</name>
        <dbReference type="ChEBI" id="CHEBI:18408"/>
    </cofactor>
</comment>
<dbReference type="InterPro" id="IPR036844">
    <property type="entry name" value="Hint_dom_sf"/>
</dbReference>
<dbReference type="InterPro" id="IPR050862">
    <property type="entry name" value="RdRp_reductase_class-2"/>
</dbReference>
<evidence type="ECO:0000256" key="2">
    <source>
        <dbReference type="ARBA" id="ARBA00022628"/>
    </source>
</evidence>
<accession>H8FYB5</accession>
<dbReference type="InterPro" id="IPR003587">
    <property type="entry name" value="Hint_dom_N"/>
</dbReference>
<dbReference type="Gene3D" id="2.170.16.10">
    <property type="entry name" value="Hedgehog/Intein (Hint) domain"/>
    <property type="match status" value="1"/>
</dbReference>